<dbReference type="RefSeq" id="WP_089862633.1">
    <property type="nucleotide sequence ID" value="NZ_FOTI01000056.1"/>
</dbReference>
<dbReference type="Gene3D" id="1.20.120.30">
    <property type="entry name" value="Aspartate receptor, ligand-binding domain"/>
    <property type="match status" value="1"/>
</dbReference>
<feature type="transmembrane region" description="Helical" evidence="5">
    <location>
        <begin position="182"/>
        <end position="201"/>
    </location>
</feature>
<evidence type="ECO:0000313" key="8">
    <source>
        <dbReference type="EMBL" id="SFM04067.1"/>
    </source>
</evidence>
<sequence>MLKKIRRSMFAKFTLSFLLLIILFATASYFEYYYSHQVFLIEEEVGQMQEFQLKLSNLEIDHHLWMISLYDMFTGGDVPQLGDFTECNLGQWYYNTEPPVYLKGVFQELEKPHQSLHNDGQQVVRLYQAGQQQEALNVFNQNIKSDLAKVRTSLNKMTALTEDQISKLTVEKENLVALSDKIFLYATILTLLSALFISYFLTRITVKPLVNLVQQVENVAAGDLTKKVKVNKTDEIGQLVISFNNMIDTLRQLVSSINDNSDAVVTAVKDLNTVAQDTGRGSEDIAHSITDVASGSEDIADEIASVKSVAAQLDEEGETLQNNVNESLELSSHSSKIAESGQQAIEKAISQLDVVSETVNFATGAIEKLGKRSEEIGEMVAMIEGISAQTNLLALNAAIEAARAGEKGRGFSVVAEEVRELAEESAEVTSKISSLIEDIQSETTATVNSMDTNIVEVNKQIEIINSAGDSLKEMVSSSQITNQKMIQMNQFAADLDKIIDTINKAVDSVGVAIENNSASAEEVSALAEEQSATVEEISASADELENMAKNLHDLVSRFKTK</sequence>
<dbReference type="AlphaFoldDB" id="A0A1I4MLY4"/>
<keyword evidence="5" id="KW-0472">Membrane</keyword>
<accession>A0A1I4MLY4</accession>
<dbReference type="Pfam" id="PF00015">
    <property type="entry name" value="MCPsignal"/>
    <property type="match status" value="1"/>
</dbReference>
<protein>
    <submittedName>
        <fullName evidence="8">Methyl-accepting chemotaxis protein</fullName>
    </submittedName>
</protein>
<keyword evidence="1 3" id="KW-0807">Transducer</keyword>
<evidence type="ECO:0000256" key="1">
    <source>
        <dbReference type="ARBA" id="ARBA00023224"/>
    </source>
</evidence>
<dbReference type="OrthoDB" id="9814363at2"/>
<dbReference type="InterPro" id="IPR003660">
    <property type="entry name" value="HAMP_dom"/>
</dbReference>
<proteinExistence type="inferred from homology"/>
<keyword evidence="5" id="KW-1133">Transmembrane helix</keyword>
<gene>
    <name evidence="8" type="ORF">SAMN02983006_02642</name>
</gene>
<dbReference type="Gene3D" id="1.10.287.950">
    <property type="entry name" value="Methyl-accepting chemotaxis protein"/>
    <property type="match status" value="1"/>
</dbReference>
<dbReference type="CDD" id="cd11386">
    <property type="entry name" value="MCP_signal"/>
    <property type="match status" value="1"/>
</dbReference>
<keyword evidence="9" id="KW-1185">Reference proteome</keyword>
<dbReference type="SMART" id="SM00304">
    <property type="entry name" value="HAMP"/>
    <property type="match status" value="1"/>
</dbReference>
<reference evidence="8 9" key="1">
    <citation type="submission" date="2016-10" db="EMBL/GenBank/DDBJ databases">
        <authorList>
            <person name="de Groot N.N."/>
        </authorList>
    </citation>
    <scope>NUCLEOTIDE SEQUENCE [LARGE SCALE GENOMIC DNA]</scope>
    <source>
        <strain evidence="8 9">ATCC 51327</strain>
    </source>
</reference>
<name>A0A1I4MLY4_9FIRM</name>
<comment type="similarity">
    <text evidence="2">Belongs to the methyl-accepting chemotaxis (MCP) protein family.</text>
</comment>
<dbReference type="SUPFAM" id="SSF58104">
    <property type="entry name" value="Methyl-accepting chemotaxis protein (MCP) signaling domain"/>
    <property type="match status" value="1"/>
</dbReference>
<dbReference type="EMBL" id="FOTI01000056">
    <property type="protein sequence ID" value="SFM04067.1"/>
    <property type="molecule type" value="Genomic_DNA"/>
</dbReference>
<evidence type="ECO:0000256" key="2">
    <source>
        <dbReference type="ARBA" id="ARBA00029447"/>
    </source>
</evidence>
<dbReference type="Pfam" id="PF00672">
    <property type="entry name" value="HAMP"/>
    <property type="match status" value="1"/>
</dbReference>
<evidence type="ECO:0000313" key="9">
    <source>
        <dbReference type="Proteomes" id="UP000199006"/>
    </source>
</evidence>
<dbReference type="CDD" id="cd06225">
    <property type="entry name" value="HAMP"/>
    <property type="match status" value="1"/>
</dbReference>
<evidence type="ECO:0000259" key="7">
    <source>
        <dbReference type="PROSITE" id="PS50885"/>
    </source>
</evidence>
<dbReference type="InterPro" id="IPR025991">
    <property type="entry name" value="Chemoreceptor_zinc-bind_dom"/>
</dbReference>
<evidence type="ECO:0000259" key="6">
    <source>
        <dbReference type="PROSITE" id="PS50111"/>
    </source>
</evidence>
<evidence type="ECO:0000256" key="3">
    <source>
        <dbReference type="PROSITE-ProRule" id="PRU00284"/>
    </source>
</evidence>
<keyword evidence="4" id="KW-0175">Coiled coil</keyword>
<keyword evidence="5" id="KW-0812">Transmembrane</keyword>
<dbReference type="PROSITE" id="PS50111">
    <property type="entry name" value="CHEMOTAXIS_TRANSDUC_2"/>
    <property type="match status" value="1"/>
</dbReference>
<dbReference type="PANTHER" id="PTHR32089:SF112">
    <property type="entry name" value="LYSOZYME-LIKE PROTEIN-RELATED"/>
    <property type="match status" value="1"/>
</dbReference>
<dbReference type="Proteomes" id="UP000199006">
    <property type="component" value="Unassembled WGS sequence"/>
</dbReference>
<feature type="domain" description="Methyl-accepting transducer" evidence="6">
    <location>
        <begin position="274"/>
        <end position="545"/>
    </location>
</feature>
<feature type="coiled-coil region" evidence="4">
    <location>
        <begin position="527"/>
        <end position="561"/>
    </location>
</feature>
<dbReference type="SMART" id="SM00283">
    <property type="entry name" value="MA"/>
    <property type="match status" value="1"/>
</dbReference>
<dbReference type="PROSITE" id="PS50885">
    <property type="entry name" value="HAMP"/>
    <property type="match status" value="1"/>
</dbReference>
<feature type="domain" description="HAMP" evidence="7">
    <location>
        <begin position="203"/>
        <end position="255"/>
    </location>
</feature>
<evidence type="ECO:0000256" key="4">
    <source>
        <dbReference type="SAM" id="Coils"/>
    </source>
</evidence>
<dbReference type="Gene3D" id="6.10.340.10">
    <property type="match status" value="1"/>
</dbReference>
<dbReference type="InterPro" id="IPR004089">
    <property type="entry name" value="MCPsignal_dom"/>
</dbReference>
<dbReference type="Pfam" id="PF13682">
    <property type="entry name" value="CZB"/>
    <property type="match status" value="1"/>
</dbReference>
<evidence type="ECO:0000256" key="5">
    <source>
        <dbReference type="SAM" id="Phobius"/>
    </source>
</evidence>
<dbReference type="GO" id="GO:0016020">
    <property type="term" value="C:membrane"/>
    <property type="evidence" value="ECO:0007669"/>
    <property type="project" value="InterPro"/>
</dbReference>
<organism evidence="8 9">
    <name type="scientific">Halanaerobium salsuginis</name>
    <dbReference type="NCBI Taxonomy" id="29563"/>
    <lineage>
        <taxon>Bacteria</taxon>
        <taxon>Bacillati</taxon>
        <taxon>Bacillota</taxon>
        <taxon>Clostridia</taxon>
        <taxon>Halanaerobiales</taxon>
        <taxon>Halanaerobiaceae</taxon>
        <taxon>Halanaerobium</taxon>
    </lineage>
</organism>
<dbReference type="GO" id="GO:0007165">
    <property type="term" value="P:signal transduction"/>
    <property type="evidence" value="ECO:0007669"/>
    <property type="project" value="UniProtKB-KW"/>
</dbReference>
<dbReference type="PANTHER" id="PTHR32089">
    <property type="entry name" value="METHYL-ACCEPTING CHEMOTAXIS PROTEIN MCPB"/>
    <property type="match status" value="1"/>
</dbReference>
<dbReference type="STRING" id="29563.SAMN02983006_02642"/>